<proteinExistence type="predicted"/>
<dbReference type="Pfam" id="PF26211">
    <property type="entry name" value="Phage_phiTE_072"/>
    <property type="match status" value="1"/>
</dbReference>
<comment type="caution">
    <text evidence="1">The sequence shown here is derived from an EMBL/GenBank/DDBJ whole genome shotgun (WGS) entry which is preliminary data.</text>
</comment>
<gene>
    <name evidence="1" type="ORF">V5J35_004844</name>
</gene>
<name>A0ABV2SP35_9GAMM</name>
<accession>A0ABV2SP35</accession>
<evidence type="ECO:0000313" key="1">
    <source>
        <dbReference type="EMBL" id="MET4759525.1"/>
    </source>
</evidence>
<dbReference type="RefSeq" id="WP_354011500.1">
    <property type="nucleotide sequence ID" value="NZ_JBEWTA010000002.1"/>
</dbReference>
<evidence type="ECO:0000313" key="2">
    <source>
        <dbReference type="Proteomes" id="UP001549366"/>
    </source>
</evidence>
<organism evidence="1 2">
    <name type="scientific">Endozoicomonas lisbonensis</name>
    <dbReference type="NCBI Taxonomy" id="3120522"/>
    <lineage>
        <taxon>Bacteria</taxon>
        <taxon>Pseudomonadati</taxon>
        <taxon>Pseudomonadota</taxon>
        <taxon>Gammaproteobacteria</taxon>
        <taxon>Oceanospirillales</taxon>
        <taxon>Endozoicomonadaceae</taxon>
        <taxon>Endozoicomonas</taxon>
    </lineage>
</organism>
<dbReference type="EMBL" id="JBEWTB010000003">
    <property type="protein sequence ID" value="MET4759525.1"/>
    <property type="molecule type" value="Genomic_DNA"/>
</dbReference>
<reference evidence="1 2" key="1">
    <citation type="submission" date="2024-06" db="EMBL/GenBank/DDBJ databases">
        <title>Genomic Encyclopedia of Type Strains, Phase V (KMG-V): Genome sequencing to study the core and pangenomes of soil and plant-associated prokaryotes.</title>
        <authorList>
            <person name="Whitman W."/>
        </authorList>
    </citation>
    <scope>NUCLEOTIDE SEQUENCE [LARGE SCALE GENOMIC DNA]</scope>
    <source>
        <strain evidence="1 2">NE40</strain>
    </source>
</reference>
<dbReference type="Proteomes" id="UP001549366">
    <property type="component" value="Unassembled WGS sequence"/>
</dbReference>
<protein>
    <submittedName>
        <fullName evidence="1">Uncharacterized protein</fullName>
    </submittedName>
</protein>
<keyword evidence="2" id="KW-1185">Reference proteome</keyword>
<dbReference type="InterPro" id="IPR058701">
    <property type="entry name" value="PhiTE_072-like"/>
</dbReference>
<sequence length="146" mass="16535">MKITESKVTKRLLTDLERLDPVTFITEDLGNQRGKLTVDCFGEAWTAYWGAMGCDSVAEFIDSCDRYYLAGKLSNIDSTITDYEQVGKKIGVGINRESLPFLVDELFIAYGDEWWEELPTTDNPDYVYLCRIVDAVKAAVKIELSQ</sequence>